<keyword evidence="3" id="KW-1185">Reference proteome</keyword>
<proteinExistence type="predicted"/>
<protein>
    <recommendedName>
        <fullName evidence="4">F-box domain-containing protein</fullName>
    </recommendedName>
</protein>
<feature type="compositionally biased region" description="Low complexity" evidence="1">
    <location>
        <begin position="7"/>
        <end position="25"/>
    </location>
</feature>
<feature type="region of interest" description="Disordered" evidence="1">
    <location>
        <begin position="1"/>
        <end position="31"/>
    </location>
</feature>
<dbReference type="AlphaFoldDB" id="A0AAN6PEA6"/>
<dbReference type="EMBL" id="MU854404">
    <property type="protein sequence ID" value="KAK4039311.1"/>
    <property type="molecule type" value="Genomic_DNA"/>
</dbReference>
<dbReference type="Proteomes" id="UP001303115">
    <property type="component" value="Unassembled WGS sequence"/>
</dbReference>
<accession>A0AAN6PEA6</accession>
<evidence type="ECO:0000256" key="1">
    <source>
        <dbReference type="SAM" id="MobiDB-lite"/>
    </source>
</evidence>
<name>A0AAN6PEA6_9PEZI</name>
<gene>
    <name evidence="2" type="ORF">C8A01DRAFT_36732</name>
</gene>
<sequence length="423" mass="46014">MNTSLVTRTTPRASPSPAAARTPRTSLPPPGITDLPVELLLHLQGFLTRGETNALAATCNGFSALFHPLLWRDDIATGTYDSAAWAVRGADGDSVEFLERVVEVYGADPRRWVRATGTRDLTSASLLGLAAWYGRSAQTRWLLARGADAVGIAGVVDSPLWEWRPRALDMVLLGRRSNSETGGCPAALFLALLEHGADGRVLLMWLGDMYRCDEHKNDCATPIIEWAVSMSGRSPMMAMAAINAGIDFVLDCVGRPVLALSILLDASTPPIPPWFHPVVKCVQAIIEKCNTEGWNSGLMDALEYLAPRINADPLERKAVPLAYQAITRSSINPDIRYQMLKLLLETTGVHPDVEEPCAEESALLIEVNRLVDAGSCPDLRCLEVLLRYGADPLRRYSRIEGGACSPLVLKSHIWVAKKGQLGS</sequence>
<comment type="caution">
    <text evidence="2">The sequence shown here is derived from an EMBL/GenBank/DDBJ whole genome shotgun (WGS) entry which is preliminary data.</text>
</comment>
<evidence type="ECO:0000313" key="3">
    <source>
        <dbReference type="Proteomes" id="UP001303115"/>
    </source>
</evidence>
<organism evidence="2 3">
    <name type="scientific">Parachaetomium inaequale</name>
    <dbReference type="NCBI Taxonomy" id="2588326"/>
    <lineage>
        <taxon>Eukaryota</taxon>
        <taxon>Fungi</taxon>
        <taxon>Dikarya</taxon>
        <taxon>Ascomycota</taxon>
        <taxon>Pezizomycotina</taxon>
        <taxon>Sordariomycetes</taxon>
        <taxon>Sordariomycetidae</taxon>
        <taxon>Sordariales</taxon>
        <taxon>Chaetomiaceae</taxon>
        <taxon>Parachaetomium</taxon>
    </lineage>
</organism>
<evidence type="ECO:0008006" key="4">
    <source>
        <dbReference type="Google" id="ProtNLM"/>
    </source>
</evidence>
<evidence type="ECO:0000313" key="2">
    <source>
        <dbReference type="EMBL" id="KAK4039311.1"/>
    </source>
</evidence>
<reference evidence="3" key="1">
    <citation type="journal article" date="2023" name="Mol. Phylogenet. Evol.">
        <title>Genome-scale phylogeny and comparative genomics of the fungal order Sordariales.</title>
        <authorList>
            <person name="Hensen N."/>
            <person name="Bonometti L."/>
            <person name="Westerberg I."/>
            <person name="Brannstrom I.O."/>
            <person name="Guillou S."/>
            <person name="Cros-Aarteil S."/>
            <person name="Calhoun S."/>
            <person name="Haridas S."/>
            <person name="Kuo A."/>
            <person name="Mondo S."/>
            <person name="Pangilinan J."/>
            <person name="Riley R."/>
            <person name="LaButti K."/>
            <person name="Andreopoulos B."/>
            <person name="Lipzen A."/>
            <person name="Chen C."/>
            <person name="Yan M."/>
            <person name="Daum C."/>
            <person name="Ng V."/>
            <person name="Clum A."/>
            <person name="Steindorff A."/>
            <person name="Ohm R.A."/>
            <person name="Martin F."/>
            <person name="Silar P."/>
            <person name="Natvig D.O."/>
            <person name="Lalanne C."/>
            <person name="Gautier V."/>
            <person name="Ament-Velasquez S.L."/>
            <person name="Kruys A."/>
            <person name="Hutchinson M.I."/>
            <person name="Powell A.J."/>
            <person name="Barry K."/>
            <person name="Miller A.N."/>
            <person name="Grigoriev I.V."/>
            <person name="Debuchy R."/>
            <person name="Gladieux P."/>
            <person name="Hiltunen Thoren M."/>
            <person name="Johannesson H."/>
        </authorList>
    </citation>
    <scope>NUCLEOTIDE SEQUENCE [LARGE SCALE GENOMIC DNA]</scope>
    <source>
        <strain evidence="3">CBS 284.82</strain>
    </source>
</reference>